<keyword evidence="1" id="KW-0479">Metal-binding</keyword>
<feature type="compositionally biased region" description="Basic and acidic residues" evidence="2">
    <location>
        <begin position="635"/>
        <end position="644"/>
    </location>
</feature>
<comment type="caution">
    <text evidence="4">The sequence shown here is derived from an EMBL/GenBank/DDBJ whole genome shotgun (WGS) entry which is preliminary data.</text>
</comment>
<feature type="region of interest" description="Disordered" evidence="2">
    <location>
        <begin position="791"/>
        <end position="827"/>
    </location>
</feature>
<dbReference type="InterPro" id="IPR003954">
    <property type="entry name" value="RRM_euk-type"/>
</dbReference>
<dbReference type="Pfam" id="PF14570">
    <property type="entry name" value="zf-RING_4"/>
    <property type="match status" value="1"/>
</dbReference>
<feature type="region of interest" description="Disordered" evidence="2">
    <location>
        <begin position="299"/>
        <end position="347"/>
    </location>
</feature>
<sequence>MPLPSIHPLPPNPTTGHQPLASLGGTRSTLHPPPASASSAGVSRETLKSLQDVYWSDDEDDPDCLLCAEPLDLSDLNFKPCQCGLQICQFCYNKLLSTDSRCPGCRRPYDTKAVVFQPVDWEEVKKAKEKKAKKAKTIKQLTAIGRRHLLGVRIVMKNMVYVVGMKLPAIGDEALSVLRSNDYFGQYGKISKLYLADLKSSTSVPSLGSDNSESTGIYIVYIRREDAARCISSLDGIPAPQGPPGAVLKASYGTARYCETFLKGGKCDYSNCHGLHEWGGESDTFTKEDMEIALTRPSEYDARQKQQSQAQPQQTLPSLSSKIAWPKPSGEDGHSASSATGLPSAASWGKGIGAKIPGRGSAGAIARPTKANGIFPLSKNNAAFPLPTPSPTVPIVIKEKKEKKSATMARARSTDSTQSATPSSNQTSPKRKANALPNLATTKPTAPSASVPPLSRNMPPTVSAPIPVLIPSSPAPAPEPEPVSEGTDGSADEHLSAESDAGPSSESPAPQTPAHIIENIPPPPVSSEPIIIHSPYPEPVIFPFPADDKDFAFVLGLDDGELQRMQAQAEGYEPSPFSKTLEGLAELGVHAPEIPDLFVAPTSPPVDHYSGLFRPFEADEPSPAMSNNAPGPSRMSEDDHNAQRTESRFGFARASVNVPAQSPFSSARRSVADLNLRDGWYRNSDASLSSHAQHDANNGAFAAQMNSSFPSSYDSTTGVTDNGWNGESVYSASPSLQRQNVATVGLHGYDVRPNGRLEQTLLQGQYMQKGIRDREEYDNTLLAMLQYGNPPQLFSSQHHQQQQQQQQRAIFSPDSASHALHEDGPFQSPMAFSQLQQAQQTPLQHHPDARQLMQMHQRRGQSPAPLTAHGYRRF</sequence>
<feature type="region of interest" description="Disordered" evidence="2">
    <location>
        <begin position="1"/>
        <end position="44"/>
    </location>
</feature>
<dbReference type="InterPro" id="IPR013083">
    <property type="entry name" value="Znf_RING/FYVE/PHD"/>
</dbReference>
<feature type="compositionally biased region" description="Polar residues" evidence="2">
    <location>
        <begin position="439"/>
        <end position="448"/>
    </location>
</feature>
<dbReference type="GO" id="GO:0008270">
    <property type="term" value="F:zinc ion binding"/>
    <property type="evidence" value="ECO:0007669"/>
    <property type="project" value="UniProtKB-KW"/>
</dbReference>
<feature type="domain" description="RING-type" evidence="3">
    <location>
        <begin position="64"/>
        <end position="106"/>
    </location>
</feature>
<evidence type="ECO:0000259" key="3">
    <source>
        <dbReference type="PROSITE" id="PS50089"/>
    </source>
</evidence>
<reference evidence="4 5" key="1">
    <citation type="submission" date="2017-06" db="EMBL/GenBank/DDBJ databases">
        <title>Global population genomics of the pathogenic fungus Cryptococcus neoformans var. grubii.</title>
        <authorList>
            <person name="Cuomo C."/>
            <person name="Litvintseva A."/>
            <person name="Chen Y."/>
            <person name="Young S."/>
            <person name="Zeng Q."/>
            <person name="Chapman S."/>
            <person name="Gujja S."/>
            <person name="Saif S."/>
            <person name="Birren B."/>
        </authorList>
    </citation>
    <scope>NUCLEOTIDE SEQUENCE [LARGE SCALE GENOMIC DNA]</scope>
    <source>
        <strain evidence="4 5">Tu259-1</strain>
    </source>
</reference>
<dbReference type="AlphaFoldDB" id="A0A854QHT1"/>
<gene>
    <name evidence="4" type="ORF">C361_01221</name>
</gene>
<protein>
    <submittedName>
        <fullName evidence="4">CCR4-NOT transcription complex subunit 4</fullName>
    </submittedName>
</protein>
<dbReference type="GO" id="GO:0016567">
    <property type="term" value="P:protein ubiquitination"/>
    <property type="evidence" value="ECO:0007669"/>
    <property type="project" value="TreeGrafter"/>
</dbReference>
<dbReference type="SUPFAM" id="SSF57850">
    <property type="entry name" value="RING/U-box"/>
    <property type="match status" value="1"/>
</dbReference>
<proteinExistence type="predicted"/>
<name>A0A854QHT1_CRYNE</name>
<dbReference type="Gene3D" id="3.30.70.330">
    <property type="match status" value="1"/>
</dbReference>
<feature type="compositionally biased region" description="Low complexity" evidence="2">
    <location>
        <begin position="797"/>
        <end position="807"/>
    </location>
</feature>
<keyword evidence="1" id="KW-0863">Zinc-finger</keyword>
<dbReference type="GO" id="GO:0003676">
    <property type="term" value="F:nucleic acid binding"/>
    <property type="evidence" value="ECO:0007669"/>
    <property type="project" value="InterPro"/>
</dbReference>
<evidence type="ECO:0000256" key="2">
    <source>
        <dbReference type="SAM" id="MobiDB-lite"/>
    </source>
</evidence>
<organism evidence="4 5">
    <name type="scientific">Cryptococcus neoformans Tu259-1</name>
    <dbReference type="NCBI Taxonomy" id="1230072"/>
    <lineage>
        <taxon>Eukaryota</taxon>
        <taxon>Fungi</taxon>
        <taxon>Dikarya</taxon>
        <taxon>Basidiomycota</taxon>
        <taxon>Agaricomycotina</taxon>
        <taxon>Tremellomycetes</taxon>
        <taxon>Tremellales</taxon>
        <taxon>Cryptococcaceae</taxon>
        <taxon>Cryptococcus</taxon>
        <taxon>Cryptococcus neoformans species complex</taxon>
    </lineage>
</organism>
<dbReference type="InterPro" id="IPR039515">
    <property type="entry name" value="NOT4_mRING-HC-C4C4"/>
</dbReference>
<keyword evidence="1" id="KW-0862">Zinc</keyword>
<dbReference type="GO" id="GO:0030014">
    <property type="term" value="C:CCR4-NOT complex"/>
    <property type="evidence" value="ECO:0007669"/>
    <property type="project" value="InterPro"/>
</dbReference>
<evidence type="ECO:0000313" key="4">
    <source>
        <dbReference type="EMBL" id="OXG26462.1"/>
    </source>
</evidence>
<dbReference type="InterPro" id="IPR039780">
    <property type="entry name" value="Mot2"/>
</dbReference>
<evidence type="ECO:0000256" key="1">
    <source>
        <dbReference type="PROSITE-ProRule" id="PRU00175"/>
    </source>
</evidence>
<dbReference type="SMART" id="SM00361">
    <property type="entry name" value="RRM_1"/>
    <property type="match status" value="1"/>
</dbReference>
<dbReference type="InterPro" id="IPR012677">
    <property type="entry name" value="Nucleotide-bd_a/b_plait_sf"/>
</dbReference>
<feature type="compositionally biased region" description="Low complexity" evidence="2">
    <location>
        <begin position="305"/>
        <end position="322"/>
    </location>
</feature>
<dbReference type="Proteomes" id="UP000199727">
    <property type="component" value="Unassembled WGS sequence"/>
</dbReference>
<dbReference type="EMBL" id="AMKT01000024">
    <property type="protein sequence ID" value="OXG26462.1"/>
    <property type="molecule type" value="Genomic_DNA"/>
</dbReference>
<dbReference type="PANTHER" id="PTHR12603:SF0">
    <property type="entry name" value="CCR4-NOT TRANSCRIPTION COMPLEX SUBUNIT 4"/>
    <property type="match status" value="1"/>
</dbReference>
<dbReference type="PANTHER" id="PTHR12603">
    <property type="entry name" value="CCR4-NOT TRANSCRIPTION COMPLEX RELATED"/>
    <property type="match status" value="1"/>
</dbReference>
<dbReference type="Gene3D" id="3.30.40.10">
    <property type="entry name" value="Zinc/RING finger domain, C3HC4 (zinc finger)"/>
    <property type="match status" value="1"/>
</dbReference>
<feature type="compositionally biased region" description="Polar residues" evidence="2">
    <location>
        <begin position="414"/>
        <end position="428"/>
    </location>
</feature>
<dbReference type="GO" id="GO:0004842">
    <property type="term" value="F:ubiquitin-protein transferase activity"/>
    <property type="evidence" value="ECO:0007669"/>
    <property type="project" value="InterPro"/>
</dbReference>
<feature type="compositionally biased region" description="Pro residues" evidence="2">
    <location>
        <begin position="1"/>
        <end position="13"/>
    </location>
</feature>
<evidence type="ECO:0000313" key="5">
    <source>
        <dbReference type="Proteomes" id="UP000199727"/>
    </source>
</evidence>
<dbReference type="CDD" id="cd16618">
    <property type="entry name" value="mRING-HC-C4C4_CNOT4"/>
    <property type="match status" value="1"/>
</dbReference>
<dbReference type="OrthoDB" id="1923159at2759"/>
<feature type="region of interest" description="Disordered" evidence="2">
    <location>
        <begin position="615"/>
        <end position="644"/>
    </location>
</feature>
<feature type="region of interest" description="Disordered" evidence="2">
    <location>
        <begin position="380"/>
        <end position="523"/>
    </location>
</feature>
<feature type="region of interest" description="Disordered" evidence="2">
    <location>
        <begin position="854"/>
        <end position="874"/>
    </location>
</feature>
<accession>A0A854QHT1</accession>
<dbReference type="InterPro" id="IPR001841">
    <property type="entry name" value="Znf_RING"/>
</dbReference>
<dbReference type="PROSITE" id="PS50089">
    <property type="entry name" value="ZF_RING_2"/>
    <property type="match status" value="1"/>
</dbReference>